<protein>
    <submittedName>
        <fullName evidence="1">Uncharacterized protein</fullName>
    </submittedName>
</protein>
<proteinExistence type="predicted"/>
<evidence type="ECO:0000313" key="1">
    <source>
        <dbReference type="EMBL" id="CAH8206330.1"/>
    </source>
</evidence>
<reference evidence="1" key="1">
    <citation type="submission" date="2022-06" db="EMBL/GenBank/DDBJ databases">
        <authorList>
            <person name="Goudenege D."/>
            <person name="Le Roux F."/>
        </authorList>
    </citation>
    <scope>NUCLEOTIDE SEQUENCE</scope>
    <source>
        <strain evidence="1">12-063</strain>
    </source>
</reference>
<dbReference type="EMBL" id="CALYLK010000067">
    <property type="protein sequence ID" value="CAH8206330.1"/>
    <property type="molecule type" value="Genomic_DNA"/>
</dbReference>
<name>A0ABM9FLX7_9VIBR</name>
<accession>A0ABM9FLX7</accession>
<gene>
    <name evidence="1" type="ORF">VAE063_320002</name>
</gene>
<keyword evidence="2" id="KW-1185">Reference proteome</keyword>
<sequence length="96" mass="11076">MSYCKNALVIAPEMNTRDVLNLLSRTKFHAERAVQCESNKNQFMIDNGMNNVRAVINREVGLILFNCRYEQYIKGMDIVIEDFAAEQALSVKMWKA</sequence>
<dbReference type="Proteomes" id="UP001152658">
    <property type="component" value="Unassembled WGS sequence"/>
</dbReference>
<evidence type="ECO:0000313" key="2">
    <source>
        <dbReference type="Proteomes" id="UP001152658"/>
    </source>
</evidence>
<dbReference type="RefSeq" id="WP_261925484.1">
    <property type="nucleotide sequence ID" value="NZ_CALYLK010000067.1"/>
</dbReference>
<comment type="caution">
    <text evidence="1">The sequence shown here is derived from an EMBL/GenBank/DDBJ whole genome shotgun (WGS) entry which is preliminary data.</text>
</comment>
<organism evidence="1 2">
    <name type="scientific">Vibrio aestuarianus</name>
    <dbReference type="NCBI Taxonomy" id="28171"/>
    <lineage>
        <taxon>Bacteria</taxon>
        <taxon>Pseudomonadati</taxon>
        <taxon>Pseudomonadota</taxon>
        <taxon>Gammaproteobacteria</taxon>
        <taxon>Vibrionales</taxon>
        <taxon>Vibrionaceae</taxon>
        <taxon>Vibrio</taxon>
    </lineage>
</organism>